<comment type="subcellular location">
    <subcellularLocation>
        <location evidence="1">Endoplasmic reticulum membrane</location>
        <topology evidence="1">Multi-pass membrane protein</topology>
    </subcellularLocation>
</comment>
<feature type="transmembrane region" description="Helical" evidence="10">
    <location>
        <begin position="789"/>
        <end position="813"/>
    </location>
</feature>
<protein>
    <recommendedName>
        <fullName evidence="8">Man(5)GlcNAc(2)-PP-dolichol translocation protein RFT1</fullName>
    </recommendedName>
</protein>
<evidence type="ECO:0000256" key="2">
    <source>
        <dbReference type="ARBA" id="ARBA00004922"/>
    </source>
</evidence>
<feature type="transmembrane region" description="Helical" evidence="10">
    <location>
        <begin position="858"/>
        <end position="878"/>
    </location>
</feature>
<comment type="pathway">
    <text evidence="2">Protein modification; protein glycosylation.</text>
</comment>
<evidence type="ECO:0000313" key="12">
    <source>
        <dbReference type="Proteomes" id="UP001217754"/>
    </source>
</evidence>
<name>A0AAF0F2A9_9BASI</name>
<dbReference type="GO" id="GO:0005789">
    <property type="term" value="C:endoplasmic reticulum membrane"/>
    <property type="evidence" value="ECO:0007669"/>
    <property type="project" value="UniProtKB-SubCell"/>
</dbReference>
<reference evidence="11" key="1">
    <citation type="submission" date="2023-03" db="EMBL/GenBank/DDBJ databases">
        <title>Mating type loci evolution in Malassezia.</title>
        <authorList>
            <person name="Coelho M.A."/>
        </authorList>
    </citation>
    <scope>NUCLEOTIDE SEQUENCE</scope>
    <source>
        <strain evidence="11">CBS 9431</strain>
    </source>
</reference>
<keyword evidence="4 10" id="KW-0812">Transmembrane</keyword>
<dbReference type="PANTHER" id="PTHR13117:SF5">
    <property type="entry name" value="PROTEIN RFT1 HOMOLOG"/>
    <property type="match status" value="1"/>
</dbReference>
<feature type="transmembrane region" description="Helical" evidence="10">
    <location>
        <begin position="825"/>
        <end position="846"/>
    </location>
</feature>
<dbReference type="Pfam" id="PF04506">
    <property type="entry name" value="Rft-1"/>
    <property type="match status" value="1"/>
</dbReference>
<gene>
    <name evidence="11" type="primary">RFT1</name>
    <name evidence="11" type="ORF">MJAP1_002101</name>
</gene>
<keyword evidence="5" id="KW-0256">Endoplasmic reticulum</keyword>
<accession>A0AAF0F2A9</accession>
<feature type="transmembrane region" description="Helical" evidence="10">
    <location>
        <begin position="517"/>
        <end position="535"/>
    </location>
</feature>
<feature type="transmembrane region" description="Helical" evidence="10">
    <location>
        <begin position="898"/>
        <end position="919"/>
    </location>
</feature>
<comment type="function">
    <text evidence="9">Intramembrane glycolipid transporter that operates in the biosynthetic pathway of dolichol-linked oligosaccharides, the glycan precursors employed in protein asparagine (N)-glycosylation. The sequential addition of sugars to dolichol pyrophosphate produces dolichol-linked oligosaccharides containing fourteen sugars, including two GlcNAcs, nine mannoses and three glucoses. Once assembled, the oligosaccharide is transferred from the lipid to nascent proteins by oligosaccharyltransferases. The assembly of dolichol-linked oligosaccharides begins on the cytosolic side of the endoplasmic reticulum membrane and finishes in its lumen. RFT1 could mediate the translocation of the cytosolically oriented intermediate DolPP-GlcNAc2Man5, produced by ALG11, into the ER lumen where dolichol-linked oligosaccharides assembly continues. However, the intramembrane lipid transporter activity could not be confirmed in vitro.</text>
</comment>
<dbReference type="GO" id="GO:0006488">
    <property type="term" value="P:dolichol-linked oligosaccharide biosynthetic process"/>
    <property type="evidence" value="ECO:0007669"/>
    <property type="project" value="InterPro"/>
</dbReference>
<evidence type="ECO:0000256" key="10">
    <source>
        <dbReference type="SAM" id="Phobius"/>
    </source>
</evidence>
<feature type="transmembrane region" description="Helical" evidence="10">
    <location>
        <begin position="446"/>
        <end position="468"/>
    </location>
</feature>
<dbReference type="EMBL" id="CP119960">
    <property type="protein sequence ID" value="WFD39129.1"/>
    <property type="molecule type" value="Genomic_DNA"/>
</dbReference>
<evidence type="ECO:0000256" key="8">
    <source>
        <dbReference type="ARBA" id="ARBA00044793"/>
    </source>
</evidence>
<dbReference type="GeneID" id="85225750"/>
<keyword evidence="12" id="KW-1185">Reference proteome</keyword>
<dbReference type="RefSeq" id="XP_060122026.1">
    <property type="nucleotide sequence ID" value="XM_060266043.1"/>
</dbReference>
<dbReference type="Proteomes" id="UP001217754">
    <property type="component" value="Chromosome 3"/>
</dbReference>
<comment type="similarity">
    <text evidence="3">Belongs to the RFT1 family.</text>
</comment>
<organism evidence="11 12">
    <name type="scientific">Malassezia japonica</name>
    <dbReference type="NCBI Taxonomy" id="223818"/>
    <lineage>
        <taxon>Eukaryota</taxon>
        <taxon>Fungi</taxon>
        <taxon>Dikarya</taxon>
        <taxon>Basidiomycota</taxon>
        <taxon>Ustilaginomycotina</taxon>
        <taxon>Malasseziomycetes</taxon>
        <taxon>Malasseziales</taxon>
        <taxon>Malasseziaceae</taxon>
        <taxon>Malassezia</taxon>
    </lineage>
</organism>
<evidence type="ECO:0000256" key="6">
    <source>
        <dbReference type="ARBA" id="ARBA00022989"/>
    </source>
</evidence>
<evidence type="ECO:0000256" key="4">
    <source>
        <dbReference type="ARBA" id="ARBA00022692"/>
    </source>
</evidence>
<feature type="transmembrane region" description="Helical" evidence="10">
    <location>
        <begin position="541"/>
        <end position="560"/>
    </location>
</feature>
<dbReference type="PANTHER" id="PTHR13117">
    <property type="entry name" value="ENDOPLASMIC RETICULUM MULTISPAN TRANSMEMBRANE PROTEIN-RELATED"/>
    <property type="match status" value="1"/>
</dbReference>
<dbReference type="InterPro" id="IPR007594">
    <property type="entry name" value="RFT1"/>
</dbReference>
<evidence type="ECO:0000256" key="9">
    <source>
        <dbReference type="ARBA" id="ARBA00045912"/>
    </source>
</evidence>
<evidence type="ECO:0000256" key="5">
    <source>
        <dbReference type="ARBA" id="ARBA00022824"/>
    </source>
</evidence>
<keyword evidence="7 10" id="KW-0472">Membrane</keyword>
<evidence type="ECO:0000256" key="7">
    <source>
        <dbReference type="ARBA" id="ARBA00023136"/>
    </source>
</evidence>
<evidence type="ECO:0000256" key="3">
    <source>
        <dbReference type="ARBA" id="ARBA00010288"/>
    </source>
</evidence>
<sequence length="932" mass="99823">MHGEAWWANALYQPLRATLGAWEEAHTPPRQFLDALELVPVLVDGTEAGGARRAAREPRVVGVPSHAWLAQRVVLAYVLHAPYAEASPPARMQPFRAAIERLYTWLQRRDDEGWAPRWLGMYSESAVHNAQDTLYHLLGAAQSMAHLGELVPAALLQLPVCPHKPLEERLGVDRAAYLLQRASHSALSVPDQRFLLALLQRSNAVDPCLGLAAFGIDDVARAAVHNTHAAYAWTLVLGTSDFPWEALGEALSQHARAGLGMQRRVHDFLAQLLQSTYCYTVQTQCMPGYLGLRAQQLAPPASDDEASTEEFAVYVAQLIEKGLLPIHASQRTWDVAQNTDTAHDTLDALAVELRSLALAYSNHVFFTMALTQTLASARALLLLQVGVRLVTFVLNQLLVRTTSPAVFGAANVQLELVLSIVLALARDGVRATVMRRRDQQSSVHNLALLPVVIGSVLAVSVGWGYVAYLAPDALRAQGSALPVSVALYCLGAMLELVSEPLHTYALTLEGYVRLRVAMEASAVLARAVCAVLLLRPQGLDWLASVYAACVGHAHTSWLAWALGKKALGPEAIALVAFSLSRAVFGGVLLLTACVGIAYMDSWRRVVTTLLPARGVPLDKETRELVVVTSGQALLKFVLTEGDKLAVARLTTLEDQGGYALASNYGSLLARTLFQPIEESARLYFSEALGSSKKDAAEAQGSAALLSVLFRLHALLGLGLLTFGPPLAQPFLMIVAGPRWAQSASGGASHASAILASYCYYLPVMGINGIVEAFLQSTAPPALLAWYSRVLVGSSAAFVGALALGHGAFAHYGAALESVGLRQETVLVWANIVGLAVRAVVCMRYVAQTLASAVPRPSLVGSLPAASILGTLGMSAATLRYLAAPLGERATWFAPNSALVPLATTMGLGVATTLLLCVLLERRSFLDALRLVR</sequence>
<feature type="transmembrane region" description="Helical" evidence="10">
    <location>
        <begin position="405"/>
        <end position="425"/>
    </location>
</feature>
<dbReference type="AlphaFoldDB" id="A0AAF0F2A9"/>
<proteinExistence type="inferred from homology"/>
<evidence type="ECO:0000256" key="1">
    <source>
        <dbReference type="ARBA" id="ARBA00004477"/>
    </source>
</evidence>
<evidence type="ECO:0000313" key="11">
    <source>
        <dbReference type="EMBL" id="WFD39129.1"/>
    </source>
</evidence>
<feature type="transmembrane region" description="Helical" evidence="10">
    <location>
        <begin position="572"/>
        <end position="599"/>
    </location>
</feature>
<dbReference type="GO" id="GO:0034203">
    <property type="term" value="P:glycolipid translocation"/>
    <property type="evidence" value="ECO:0007669"/>
    <property type="project" value="TreeGrafter"/>
</dbReference>
<keyword evidence="6 10" id="KW-1133">Transmembrane helix</keyword>